<dbReference type="InterPro" id="IPR045864">
    <property type="entry name" value="aa-tRNA-synth_II/BPL/LPL"/>
</dbReference>
<feature type="domain" description="BPL/LPL catalytic" evidence="3">
    <location>
        <begin position="38"/>
        <end position="207"/>
    </location>
</feature>
<dbReference type="AlphaFoldDB" id="A0AAV7K1I0"/>
<dbReference type="GO" id="GO:0005739">
    <property type="term" value="C:mitochondrion"/>
    <property type="evidence" value="ECO:0007669"/>
    <property type="project" value="TreeGrafter"/>
</dbReference>
<organism evidence="4 5">
    <name type="scientific">Oopsacas minuta</name>
    <dbReference type="NCBI Taxonomy" id="111878"/>
    <lineage>
        <taxon>Eukaryota</taxon>
        <taxon>Metazoa</taxon>
        <taxon>Porifera</taxon>
        <taxon>Hexactinellida</taxon>
        <taxon>Hexasterophora</taxon>
        <taxon>Lyssacinosida</taxon>
        <taxon>Leucopsacidae</taxon>
        <taxon>Oopsacas</taxon>
    </lineage>
</organism>
<sequence>MLGSILNLPRNAKVLRSLSFDPFYNLALEDWLFQNIDFTNNPLVLFSQNSPSVILGSFQNPWKEANIKYLKRNGIKLARRSSGGGTVYHDLGNCNVSILTTKWEYDRKGNLEKICKVLRDNFFISCQVNKKLDIVYEGFKISGTASRIARGKAYHHFTILFSSDVYALTESLQSPLQDIIKTNATPSVPSPVINLSSVNEHLNADSFYSVYSDAVLRECRDACCYEIPADMHEIVIHSHKLSSWDRVYRDTPKFRISINPNIELVIEKGRVTTLEGNASHILEPLLKTRLCYQEFVPKYEEIVENFSECYSENNTLGFNTLIQNLP</sequence>
<dbReference type="GO" id="GO:0017118">
    <property type="term" value="F:lipoyltransferase activity"/>
    <property type="evidence" value="ECO:0007669"/>
    <property type="project" value="TreeGrafter"/>
</dbReference>
<comment type="similarity">
    <text evidence="2">Belongs to the LplA family.</text>
</comment>
<proteinExistence type="inferred from homology"/>
<comment type="pathway">
    <text evidence="1">Protein modification; protein lipoylation via exogenous pathway; protein N(6)-(lipoyl)lysine from lipoate: step 2/2.</text>
</comment>
<gene>
    <name evidence="4" type="ORF">LOD99_2342</name>
</gene>
<dbReference type="InterPro" id="IPR004562">
    <property type="entry name" value="LipoylTrfase_LipoateP_Ligase"/>
</dbReference>
<dbReference type="Pfam" id="PF21948">
    <property type="entry name" value="LplA-B_cat"/>
    <property type="match status" value="1"/>
</dbReference>
<dbReference type="InterPro" id="IPR004143">
    <property type="entry name" value="BPL_LPL_catalytic"/>
</dbReference>
<keyword evidence="5" id="KW-1185">Reference proteome</keyword>
<evidence type="ECO:0000256" key="2">
    <source>
        <dbReference type="ARBA" id="ARBA00008242"/>
    </source>
</evidence>
<evidence type="ECO:0000313" key="4">
    <source>
        <dbReference type="EMBL" id="KAI6655053.1"/>
    </source>
</evidence>
<protein>
    <submittedName>
        <fullName evidence="4">Lipoyltransferase 1, mitochondrial</fullName>
    </submittedName>
</protein>
<name>A0AAV7K1I0_9METZ</name>
<accession>A0AAV7K1I0</accession>
<comment type="caution">
    <text evidence="4">The sequence shown here is derived from an EMBL/GenBank/DDBJ whole genome shotgun (WGS) entry which is preliminary data.</text>
</comment>
<dbReference type="Gene3D" id="3.30.930.10">
    <property type="entry name" value="Bira Bifunctional Protein, Domain 2"/>
    <property type="match status" value="1"/>
</dbReference>
<dbReference type="EMBL" id="JAKMXF010000210">
    <property type="protein sequence ID" value="KAI6655053.1"/>
    <property type="molecule type" value="Genomic_DNA"/>
</dbReference>
<evidence type="ECO:0000256" key="1">
    <source>
        <dbReference type="ARBA" id="ARBA00005085"/>
    </source>
</evidence>
<evidence type="ECO:0000259" key="3">
    <source>
        <dbReference type="PROSITE" id="PS51733"/>
    </source>
</evidence>
<reference evidence="4 5" key="1">
    <citation type="journal article" date="2023" name="BMC Biol.">
        <title>The compact genome of the sponge Oopsacas minuta (Hexactinellida) is lacking key metazoan core genes.</title>
        <authorList>
            <person name="Santini S."/>
            <person name="Schenkelaars Q."/>
            <person name="Jourda C."/>
            <person name="Duchesne M."/>
            <person name="Belahbib H."/>
            <person name="Rocher C."/>
            <person name="Selva M."/>
            <person name="Riesgo A."/>
            <person name="Vervoort M."/>
            <person name="Leys S.P."/>
            <person name="Kodjabachian L."/>
            <person name="Le Bivic A."/>
            <person name="Borchiellini C."/>
            <person name="Claverie J.M."/>
            <person name="Renard E."/>
        </authorList>
    </citation>
    <scope>NUCLEOTIDE SEQUENCE [LARGE SCALE GENOMIC DNA]</scope>
    <source>
        <strain evidence="4">SPO-2</strain>
    </source>
</reference>
<dbReference type="PANTHER" id="PTHR12561:SF3">
    <property type="entry name" value="LIPOYLTRANSFERASE 1, MITOCHONDRIAL"/>
    <property type="match status" value="1"/>
</dbReference>
<dbReference type="PANTHER" id="PTHR12561">
    <property type="entry name" value="LIPOATE-PROTEIN LIGASE"/>
    <property type="match status" value="1"/>
</dbReference>
<dbReference type="PROSITE" id="PS51733">
    <property type="entry name" value="BPL_LPL_CATALYTIC"/>
    <property type="match status" value="1"/>
</dbReference>
<dbReference type="Proteomes" id="UP001165289">
    <property type="component" value="Unassembled WGS sequence"/>
</dbReference>
<dbReference type="SUPFAM" id="SSF55681">
    <property type="entry name" value="Class II aaRS and biotin synthetases"/>
    <property type="match status" value="1"/>
</dbReference>
<dbReference type="CDD" id="cd16443">
    <property type="entry name" value="LplA"/>
    <property type="match status" value="1"/>
</dbReference>
<dbReference type="GO" id="GO:0009249">
    <property type="term" value="P:protein lipoylation"/>
    <property type="evidence" value="ECO:0007669"/>
    <property type="project" value="InterPro"/>
</dbReference>
<evidence type="ECO:0000313" key="5">
    <source>
        <dbReference type="Proteomes" id="UP001165289"/>
    </source>
</evidence>